<dbReference type="InterPro" id="IPR001611">
    <property type="entry name" value="Leu-rich_rpt"/>
</dbReference>
<dbReference type="InterPro" id="IPR032675">
    <property type="entry name" value="LRR_dom_sf"/>
</dbReference>
<keyword evidence="1" id="KW-0472">Membrane</keyword>
<dbReference type="Gene3D" id="3.80.10.10">
    <property type="entry name" value="Ribonuclease Inhibitor"/>
    <property type="match status" value="1"/>
</dbReference>
<keyword evidence="3" id="KW-1185">Reference proteome</keyword>
<dbReference type="AlphaFoldDB" id="A0AAV2YYI5"/>
<protein>
    <submittedName>
        <fullName evidence="2">Uncharacterized protein</fullName>
    </submittedName>
</protein>
<reference evidence="2" key="2">
    <citation type="journal article" date="2023" name="Microbiol Resour">
        <title>Decontamination and Annotation of the Draft Genome Sequence of the Oomycete Lagenidium giganteum ARSEF 373.</title>
        <authorList>
            <person name="Morgan W.R."/>
            <person name="Tartar A."/>
        </authorList>
    </citation>
    <scope>NUCLEOTIDE SEQUENCE</scope>
    <source>
        <strain evidence="2">ARSEF 373</strain>
    </source>
</reference>
<dbReference type="EMBL" id="DAKRPA010000112">
    <property type="protein sequence ID" value="DAZ98232.1"/>
    <property type="molecule type" value="Genomic_DNA"/>
</dbReference>
<evidence type="ECO:0000256" key="1">
    <source>
        <dbReference type="SAM" id="Phobius"/>
    </source>
</evidence>
<sequence>MKTVTMTAPAALLLKLRWRPWLAAVVGVTALFIVAVVVVTFSKLVLPRVRVDKNDAIKDTVDRFNAISGALMSVADEPLVFAVKAFVPVVFTLVLRPMANPTLDTNEVTGQWRHQITKSTRAIACVAITAAVTNALASVNLQHVETSFEARMSATDAKVLRPADVNNATSFFQSLVGSRQSFVDSKCTGGNGSTGYTPSVRFDLQARPFFQDILPMTIEPNQTRSFSMDLQRALNETVIEHEVGEMPFHSSIANALLALSAGLEYNASKSEAEQLAQTHELALKEFISFPGNTTKSMGFELKHEHANITFSRTLLASHVVFDSVTIDRDSMRLVSINQVMPSENDHDKQAVNHTVELVNPTRRYEISAGILRWTTYDLANSHGAKCIDANSSCMGFQYPLDGNSSQVLLVEKNRLFQNRYTLAMNVQSRLIRPSNFRSQVGNPAIFQGDNCSLLAENYIEYVEKNHLFMDRDQIEYVSSVAGMFHLFEKARLYDVIHVIEQARPNEQNQDSTATTLSFDGNIKFVHLGVMIPNDAAIVSFVSMFGLLGVSLLLLLMELLVWSDDDSEPRMTQATVSETAEVMMDDMQYPKNFLTALILLKPASEDGIQATALRELATLTVEGVTLRLRSPVDLGLFLSLLPALRVLNVSKNHITGRFRASFCHSVLVSLADGLEPNATLQELVLHFNHITDNGAKLLYLKAFTANLQRRILLSEGNQLTAECKVMLHAIAQAHDLRKRFVPEFLHQQVLNFSYVLHECVTDTLR</sequence>
<proteinExistence type="predicted"/>
<evidence type="ECO:0000313" key="3">
    <source>
        <dbReference type="Proteomes" id="UP001146120"/>
    </source>
</evidence>
<reference evidence="2" key="1">
    <citation type="submission" date="2022-11" db="EMBL/GenBank/DDBJ databases">
        <authorList>
            <person name="Morgan W.R."/>
            <person name="Tartar A."/>
        </authorList>
    </citation>
    <scope>NUCLEOTIDE SEQUENCE</scope>
    <source>
        <strain evidence="2">ARSEF 373</strain>
    </source>
</reference>
<comment type="caution">
    <text evidence="2">The sequence shown here is derived from an EMBL/GenBank/DDBJ whole genome shotgun (WGS) entry which is preliminary data.</text>
</comment>
<keyword evidence="1" id="KW-1133">Transmembrane helix</keyword>
<dbReference type="Pfam" id="PF13516">
    <property type="entry name" value="LRR_6"/>
    <property type="match status" value="1"/>
</dbReference>
<evidence type="ECO:0000313" key="2">
    <source>
        <dbReference type="EMBL" id="DAZ98232.1"/>
    </source>
</evidence>
<gene>
    <name evidence="2" type="ORF">N0F65_011700</name>
</gene>
<keyword evidence="1" id="KW-0812">Transmembrane</keyword>
<name>A0AAV2YYI5_9STRA</name>
<organism evidence="2 3">
    <name type="scientific">Lagenidium giganteum</name>
    <dbReference type="NCBI Taxonomy" id="4803"/>
    <lineage>
        <taxon>Eukaryota</taxon>
        <taxon>Sar</taxon>
        <taxon>Stramenopiles</taxon>
        <taxon>Oomycota</taxon>
        <taxon>Peronosporomycetes</taxon>
        <taxon>Pythiales</taxon>
        <taxon>Pythiaceae</taxon>
    </lineage>
</organism>
<dbReference type="Proteomes" id="UP001146120">
    <property type="component" value="Unassembled WGS sequence"/>
</dbReference>
<feature type="transmembrane region" description="Helical" evidence="1">
    <location>
        <begin position="21"/>
        <end position="41"/>
    </location>
</feature>
<accession>A0AAV2YYI5</accession>
<feature type="transmembrane region" description="Helical" evidence="1">
    <location>
        <begin position="536"/>
        <end position="560"/>
    </location>
</feature>
<dbReference type="SUPFAM" id="SSF52047">
    <property type="entry name" value="RNI-like"/>
    <property type="match status" value="1"/>
</dbReference>